<accession>A0ABU6FB28</accession>
<keyword evidence="2" id="KW-0479">Metal-binding</keyword>
<dbReference type="PROSITE" id="PS00086">
    <property type="entry name" value="CYTOCHROME_P450"/>
    <property type="match status" value="1"/>
</dbReference>
<dbReference type="EMBL" id="JAOZYC010000136">
    <property type="protein sequence ID" value="MEB8340817.1"/>
    <property type="molecule type" value="Genomic_DNA"/>
</dbReference>
<name>A0ABU6FB28_9ACTN</name>
<dbReference type="Proteomes" id="UP001354931">
    <property type="component" value="Unassembled WGS sequence"/>
</dbReference>
<dbReference type="PANTHER" id="PTHR46696:SF6">
    <property type="entry name" value="P450, PUTATIVE (EUROFUNG)-RELATED"/>
    <property type="match status" value="1"/>
</dbReference>
<dbReference type="SUPFAM" id="SSF48264">
    <property type="entry name" value="Cytochrome P450"/>
    <property type="match status" value="1"/>
</dbReference>
<keyword evidence="2" id="KW-0349">Heme</keyword>
<proteinExistence type="inferred from homology"/>
<evidence type="ECO:0000256" key="1">
    <source>
        <dbReference type="ARBA" id="ARBA00010617"/>
    </source>
</evidence>
<protein>
    <submittedName>
        <fullName evidence="3">Cytochrome P450</fullName>
    </submittedName>
</protein>
<keyword evidence="4" id="KW-1185">Reference proteome</keyword>
<evidence type="ECO:0000313" key="3">
    <source>
        <dbReference type="EMBL" id="MEB8340817.1"/>
    </source>
</evidence>
<dbReference type="PRINTS" id="PR00359">
    <property type="entry name" value="BP450"/>
</dbReference>
<comment type="caution">
    <text evidence="3">The sequence shown here is derived from an EMBL/GenBank/DDBJ whole genome shotgun (WGS) entry which is preliminary data.</text>
</comment>
<dbReference type="PANTHER" id="PTHR46696">
    <property type="entry name" value="P450, PUTATIVE (EUROFUNG)-RELATED"/>
    <property type="match status" value="1"/>
</dbReference>
<dbReference type="Pfam" id="PF00067">
    <property type="entry name" value="p450"/>
    <property type="match status" value="1"/>
</dbReference>
<dbReference type="Gene3D" id="1.10.630.10">
    <property type="entry name" value="Cytochrome P450"/>
    <property type="match status" value="1"/>
</dbReference>
<gene>
    <name evidence="3" type="ORF">OKJ99_25280</name>
</gene>
<dbReference type="PRINTS" id="PR00385">
    <property type="entry name" value="P450"/>
</dbReference>
<dbReference type="CDD" id="cd11031">
    <property type="entry name" value="Cyp158A-like"/>
    <property type="match status" value="1"/>
</dbReference>
<dbReference type="InterPro" id="IPR002397">
    <property type="entry name" value="Cyt_P450_B"/>
</dbReference>
<organism evidence="3 4">
    <name type="scientific">Streptomyces endophyticus</name>
    <dbReference type="NCBI Taxonomy" id="714166"/>
    <lineage>
        <taxon>Bacteria</taxon>
        <taxon>Bacillati</taxon>
        <taxon>Actinomycetota</taxon>
        <taxon>Actinomycetes</taxon>
        <taxon>Kitasatosporales</taxon>
        <taxon>Streptomycetaceae</taxon>
        <taxon>Streptomyces</taxon>
    </lineage>
</organism>
<comment type="similarity">
    <text evidence="1 2">Belongs to the cytochrome P450 family.</text>
</comment>
<sequence>MRQGTKDEAAVPHYPFGQPAPLEAPVEWGRMRQECPVARVTLPSGDEATLLTRYDDVRTALRDPRLSREGAANEDAARVAEGDGDIFNSPMARTLNAVGHERWRRLLGRWFTAKRIRALRPDMERVTERLIDEMTAQPGPADLVAGLAFPFPVYVICAMLGVPERDRDSFKNWSDTFLSVTKYSADDMATAQREFADYMTALIAEKRADLDAGRVAEGEEDLLTLLLTTPDGEGDVLPDEALVATGQALLLAGHETTAGFIAVMVAHLLSDRDRWERLLADRTLIRPAVEEALRIDPSNGFGMVRYVHEDIEFGEERVPKGTTVVCSMSSANRDERAFEGADTMNLSRSPNPHLTFGAGPHSCLGQPLARTEMQTVLEVLLRRLPGLELAVERSELRQVEGLLTGPLRELPVRW</sequence>
<dbReference type="InterPro" id="IPR036396">
    <property type="entry name" value="Cyt_P450_sf"/>
</dbReference>
<evidence type="ECO:0000256" key="2">
    <source>
        <dbReference type="RuleBase" id="RU000461"/>
    </source>
</evidence>
<dbReference type="InterPro" id="IPR001128">
    <property type="entry name" value="Cyt_P450"/>
</dbReference>
<reference evidence="3 4" key="1">
    <citation type="submission" date="2022-10" db="EMBL/GenBank/DDBJ databases">
        <authorList>
            <person name="Xie J."/>
            <person name="Shen N."/>
        </authorList>
    </citation>
    <scope>NUCLEOTIDE SEQUENCE [LARGE SCALE GENOMIC DNA]</scope>
    <source>
        <strain evidence="3 4">YIM65594</strain>
    </source>
</reference>
<dbReference type="RefSeq" id="WP_326019765.1">
    <property type="nucleotide sequence ID" value="NZ_JAOZYC010000136.1"/>
</dbReference>
<keyword evidence="2" id="KW-0560">Oxidoreductase</keyword>
<dbReference type="InterPro" id="IPR017972">
    <property type="entry name" value="Cyt_P450_CS"/>
</dbReference>
<evidence type="ECO:0000313" key="4">
    <source>
        <dbReference type="Proteomes" id="UP001354931"/>
    </source>
</evidence>
<keyword evidence="2" id="KW-0408">Iron</keyword>
<keyword evidence="2" id="KW-0503">Monooxygenase</keyword>